<proteinExistence type="predicted"/>
<reference evidence="1" key="1">
    <citation type="journal article" date="2014" name="Front. Microbiol.">
        <title>High frequency of phylogenetically diverse reductive dehalogenase-homologous genes in deep subseafloor sedimentary metagenomes.</title>
        <authorList>
            <person name="Kawai M."/>
            <person name="Futagami T."/>
            <person name="Toyoda A."/>
            <person name="Takaki Y."/>
            <person name="Nishi S."/>
            <person name="Hori S."/>
            <person name="Arai W."/>
            <person name="Tsubouchi T."/>
            <person name="Morono Y."/>
            <person name="Uchiyama I."/>
            <person name="Ito T."/>
            <person name="Fujiyama A."/>
            <person name="Inagaki F."/>
            <person name="Takami H."/>
        </authorList>
    </citation>
    <scope>NUCLEOTIDE SEQUENCE</scope>
    <source>
        <strain evidence="1">Expedition CK06-06</strain>
    </source>
</reference>
<organism evidence="1">
    <name type="scientific">marine sediment metagenome</name>
    <dbReference type="NCBI Taxonomy" id="412755"/>
    <lineage>
        <taxon>unclassified sequences</taxon>
        <taxon>metagenomes</taxon>
        <taxon>ecological metagenomes</taxon>
    </lineage>
</organism>
<protein>
    <submittedName>
        <fullName evidence="1">Uncharacterized protein</fullName>
    </submittedName>
</protein>
<accession>X1R396</accession>
<dbReference type="EMBL" id="BARV01034737">
    <property type="protein sequence ID" value="GAI50064.1"/>
    <property type="molecule type" value="Genomic_DNA"/>
</dbReference>
<name>X1R396_9ZZZZ</name>
<evidence type="ECO:0000313" key="1">
    <source>
        <dbReference type="EMBL" id="GAI50064.1"/>
    </source>
</evidence>
<feature type="non-terminal residue" evidence="1">
    <location>
        <position position="53"/>
    </location>
</feature>
<dbReference type="AlphaFoldDB" id="X1R396"/>
<gene>
    <name evidence="1" type="ORF">S06H3_54328</name>
</gene>
<sequence length="53" mass="6005">MLVEAAEDGSIWIGGYNTSMVFFDQDDNEVEVAKIIQKYIKPDDYAVIRSVGY</sequence>
<comment type="caution">
    <text evidence="1">The sequence shown here is derived from an EMBL/GenBank/DDBJ whole genome shotgun (WGS) entry which is preliminary data.</text>
</comment>